<dbReference type="AlphaFoldDB" id="A0A822W0M3"/>
<accession>A0A822W0M3</accession>
<protein>
    <submittedName>
        <fullName evidence="1">Uncharacterized protein</fullName>
    </submittedName>
</protein>
<dbReference type="EMBL" id="FISW01000001">
    <property type="protein sequence ID" value="CZA70986.1"/>
    <property type="molecule type" value="Genomic_DNA"/>
</dbReference>
<organism evidence="1 2">
    <name type="scientific">Streptococcus suis</name>
    <dbReference type="NCBI Taxonomy" id="1307"/>
    <lineage>
        <taxon>Bacteria</taxon>
        <taxon>Bacillati</taxon>
        <taxon>Bacillota</taxon>
        <taxon>Bacilli</taxon>
        <taxon>Lactobacillales</taxon>
        <taxon>Streptococcaceae</taxon>
        <taxon>Streptococcus</taxon>
    </lineage>
</organism>
<evidence type="ECO:0000313" key="1">
    <source>
        <dbReference type="EMBL" id="CZA70986.1"/>
    </source>
</evidence>
<name>A0A822W0M3_STRSU</name>
<comment type="caution">
    <text evidence="1">The sequence shown here is derived from an EMBL/GenBank/DDBJ whole genome shotgun (WGS) entry which is preliminary data.</text>
</comment>
<proteinExistence type="predicted"/>
<dbReference type="Proteomes" id="UP000075081">
    <property type="component" value="Unassembled WGS sequence"/>
</dbReference>
<dbReference type="RefSeq" id="WP_044980646.1">
    <property type="nucleotide sequence ID" value="NZ_CDUW01000024.1"/>
</dbReference>
<sequence>MDGVDRFFAMQSWSVANDCIIRMSDKVRLMKLPDNEFRQELDRMTKYCQDNKYKGVTNGVQGN</sequence>
<gene>
    <name evidence="1" type="ORF">ERS156295_00102</name>
</gene>
<reference evidence="1 2" key="1">
    <citation type="submission" date="2016-02" db="EMBL/GenBank/DDBJ databases">
        <authorList>
            <consortium name="Pathogen Informatics"/>
        </authorList>
    </citation>
    <scope>NUCLEOTIDE SEQUENCE [LARGE SCALE GENOMIC DNA]</scope>
    <source>
        <strain evidence="1 2">FX230</strain>
    </source>
</reference>
<evidence type="ECO:0000313" key="2">
    <source>
        <dbReference type="Proteomes" id="UP000075081"/>
    </source>
</evidence>